<sequence>NIIVADWSVYSLNGLYTSVLKSVPLASADIANLVDALVAANVTTKRKVHIVGYDVGAHVAGSAGSYMDPKPGRITGLDAYAAGYGNGGLDNWLDKNDAVFVDTIHTCGGGYLGLDVEYGHVDFYPNKGLPPQPTCQDAATSGNHFDVSSSHAAIQIDVN</sequence>
<evidence type="ECO:0000256" key="1">
    <source>
        <dbReference type="ARBA" id="ARBA00004613"/>
    </source>
</evidence>
<keyword evidence="7" id="KW-1185">Reference proteome</keyword>
<proteinExistence type="inferred from homology"/>
<dbReference type="Proteomes" id="UP001558652">
    <property type="component" value="Unassembled WGS sequence"/>
</dbReference>
<reference evidence="6 7" key="1">
    <citation type="submission" date="2024-07" db="EMBL/GenBank/DDBJ databases">
        <title>Chromosome-level genome assembly of the water stick insect Ranatra chinensis (Heteroptera: Nepidae).</title>
        <authorList>
            <person name="Liu X."/>
        </authorList>
    </citation>
    <scope>NUCLEOTIDE SEQUENCE [LARGE SCALE GENOMIC DNA]</scope>
    <source>
        <strain evidence="6">Cailab_2021Rc</strain>
        <tissue evidence="6">Muscle</tissue>
    </source>
</reference>
<evidence type="ECO:0000256" key="4">
    <source>
        <dbReference type="RuleBase" id="RU004262"/>
    </source>
</evidence>
<dbReference type="SUPFAM" id="SSF53474">
    <property type="entry name" value="alpha/beta-Hydrolases"/>
    <property type="match status" value="1"/>
</dbReference>
<accession>A0ABD0Y2C8</accession>
<dbReference type="Gene3D" id="3.40.50.1820">
    <property type="entry name" value="alpha/beta hydrolase"/>
    <property type="match status" value="1"/>
</dbReference>
<organism evidence="6 7">
    <name type="scientific">Ranatra chinensis</name>
    <dbReference type="NCBI Taxonomy" id="642074"/>
    <lineage>
        <taxon>Eukaryota</taxon>
        <taxon>Metazoa</taxon>
        <taxon>Ecdysozoa</taxon>
        <taxon>Arthropoda</taxon>
        <taxon>Hexapoda</taxon>
        <taxon>Insecta</taxon>
        <taxon>Pterygota</taxon>
        <taxon>Neoptera</taxon>
        <taxon>Paraneoptera</taxon>
        <taxon>Hemiptera</taxon>
        <taxon>Heteroptera</taxon>
        <taxon>Panheteroptera</taxon>
        <taxon>Nepomorpha</taxon>
        <taxon>Nepidae</taxon>
        <taxon>Ranatrinae</taxon>
        <taxon>Ranatra</taxon>
    </lineage>
</organism>
<comment type="caution">
    <text evidence="6">The sequence shown here is derived from an EMBL/GenBank/DDBJ whole genome shotgun (WGS) entry which is preliminary data.</text>
</comment>
<dbReference type="PANTHER" id="PTHR11610">
    <property type="entry name" value="LIPASE"/>
    <property type="match status" value="1"/>
</dbReference>
<feature type="domain" description="Lipase" evidence="5">
    <location>
        <begin position="1"/>
        <end position="139"/>
    </location>
</feature>
<evidence type="ECO:0000313" key="7">
    <source>
        <dbReference type="Proteomes" id="UP001558652"/>
    </source>
</evidence>
<keyword evidence="3" id="KW-0964">Secreted</keyword>
<dbReference type="Pfam" id="PF00151">
    <property type="entry name" value="Lipase"/>
    <property type="match status" value="1"/>
</dbReference>
<evidence type="ECO:0000256" key="2">
    <source>
        <dbReference type="ARBA" id="ARBA00010701"/>
    </source>
</evidence>
<dbReference type="GO" id="GO:0005576">
    <property type="term" value="C:extracellular region"/>
    <property type="evidence" value="ECO:0007669"/>
    <property type="project" value="UniProtKB-SubCell"/>
</dbReference>
<evidence type="ECO:0000256" key="3">
    <source>
        <dbReference type="ARBA" id="ARBA00022525"/>
    </source>
</evidence>
<dbReference type="AlphaFoldDB" id="A0ABD0Y2C8"/>
<feature type="non-terminal residue" evidence="6">
    <location>
        <position position="1"/>
    </location>
</feature>
<dbReference type="InterPro" id="IPR013818">
    <property type="entry name" value="Lipase"/>
</dbReference>
<dbReference type="InterPro" id="IPR000734">
    <property type="entry name" value="TAG_lipase"/>
</dbReference>
<comment type="subcellular location">
    <subcellularLocation>
        <location evidence="1">Secreted</location>
    </subcellularLocation>
</comment>
<dbReference type="InterPro" id="IPR029058">
    <property type="entry name" value="AB_hydrolase_fold"/>
</dbReference>
<evidence type="ECO:0000313" key="6">
    <source>
        <dbReference type="EMBL" id="KAL1117624.1"/>
    </source>
</evidence>
<dbReference type="PANTHER" id="PTHR11610:SF178">
    <property type="entry name" value="LIPASE MEMBER H-A-LIKE PROTEIN"/>
    <property type="match status" value="1"/>
</dbReference>
<evidence type="ECO:0000259" key="5">
    <source>
        <dbReference type="Pfam" id="PF00151"/>
    </source>
</evidence>
<dbReference type="EMBL" id="JBFDAA010000015">
    <property type="protein sequence ID" value="KAL1117624.1"/>
    <property type="molecule type" value="Genomic_DNA"/>
</dbReference>
<comment type="similarity">
    <text evidence="2 4">Belongs to the AB hydrolase superfamily. Lipase family.</text>
</comment>
<protein>
    <recommendedName>
        <fullName evidence="5">Lipase domain-containing protein</fullName>
    </recommendedName>
</protein>
<name>A0ABD0Y2C8_9HEMI</name>
<gene>
    <name evidence="6" type="ORF">AAG570_003939</name>
</gene>